<protein>
    <submittedName>
        <fullName evidence="2">ATP/GTP-binding protein</fullName>
    </submittedName>
</protein>
<dbReference type="EMBL" id="APND01000005">
    <property type="protein sequence ID" value="MES1930487.1"/>
    <property type="molecule type" value="Genomic_DNA"/>
</dbReference>
<gene>
    <name evidence="2" type="ORF">SADO_14594</name>
</gene>
<keyword evidence="1" id="KW-0472">Membrane</keyword>
<proteinExistence type="predicted"/>
<evidence type="ECO:0000313" key="2">
    <source>
        <dbReference type="EMBL" id="MES1930487.1"/>
    </source>
</evidence>
<keyword evidence="3" id="KW-1185">Reference proteome</keyword>
<keyword evidence="1" id="KW-1133">Transmembrane helix</keyword>
<accession>A0ABV2B3L0</accession>
<evidence type="ECO:0000256" key="1">
    <source>
        <dbReference type="SAM" id="Phobius"/>
    </source>
</evidence>
<comment type="caution">
    <text evidence="2">The sequence shown here is derived from an EMBL/GenBank/DDBJ whole genome shotgun (WGS) entry which is preliminary data.</text>
</comment>
<evidence type="ECO:0000313" key="3">
    <source>
        <dbReference type="Proteomes" id="UP001460888"/>
    </source>
</evidence>
<reference evidence="2 3" key="1">
    <citation type="submission" date="2013-03" db="EMBL/GenBank/DDBJ databases">
        <title>Salinisphaera dokdonensis CL-ES53 Genome Sequencing.</title>
        <authorList>
            <person name="Li C."/>
            <person name="Lai Q."/>
            <person name="Shao Z."/>
        </authorList>
    </citation>
    <scope>NUCLEOTIDE SEQUENCE [LARGE SCALE GENOMIC DNA]</scope>
    <source>
        <strain evidence="2 3">CL-ES53</strain>
    </source>
</reference>
<keyword evidence="1" id="KW-0812">Transmembrane</keyword>
<organism evidence="2 3">
    <name type="scientific">Salinisphaera dokdonensis CL-ES53</name>
    <dbReference type="NCBI Taxonomy" id="1304272"/>
    <lineage>
        <taxon>Bacteria</taxon>
        <taxon>Pseudomonadati</taxon>
        <taxon>Pseudomonadota</taxon>
        <taxon>Gammaproteobacteria</taxon>
        <taxon>Salinisphaerales</taxon>
        <taxon>Salinisphaeraceae</taxon>
        <taxon>Salinisphaera</taxon>
    </lineage>
</organism>
<sequence>MALFIFLLALPVIYSWLSPLAILGDQNQLNFTRPSLFAIYLLAAMAIFVFIAVVYNFFFHEPKIGGKYWARAHFAKALGRALLPFSKQSETTSITQNIREEDPTKYEFDHHFREIVSEIQKNENRLIIVFDNVDRLPPDLIVKAWSEIRSVYVTSESHVKRLREAVTVIIPFDAKHVLEAHRPTDQNVTEGDIGLNDSAKRAAHSLESQDVFRKSFDAVFTVAPPVLSDAAAFFHEKIGIATKGFAGVEAARKIYRIFDLNLQDKGVPSTPRQLVDFINSVTALWVQRASTIPLEAIAVYVVHQEQIERNPANLRRPGLIGHRYEDQANCADLHRYLAALAYNVETSVAYQVLLDKEIERAFTEYDKKAIASLAESPGFDAMLHIVFEESSRRWAAESVTSFSHAVAGLTLIDISETVLRDSVRPLIEAISSLAPQARFRRETFDLVFKVVLLCRDYDVPGVFVGLTNWLRRSLPEGTDRDFKVGEKWASVVRTLLDVVDQRGDQSVEKLLTKIDVPEGTTFVLGAACASDLNDMTIKRMNLTLDHSAIAVQLETYVVQKPIEFFRIWGQIGSEIGEDVVDRLFRILADDLKGKPQGGSPKPLAYKLENLVILYADTTANRQERFSICESLVDDYALFKHAVEVEEEEGDSGTETAHVEGLVLFLVTLIHKDLQLPDKNLQNHPLGDLNEIKHWISRRESGSGNEAALDMFAAQIILTDTLSEYIQAASTRAHELLQRVVIRVVDRKEAVPTVDVLVAHFDFLVRLLSTEALKGLLTKCVDLWPKDNWKRLDVAALSPTFVGVLSAQKEEPWRNVLEGVDRWLRETDAEQWAVVFEREDPRLDLLRVRVARGGLTLAPSKFQRPLRDHFVEVLTGNVEPSGEFDVFLRALPSTTSESVKLEMLESLSGKQVSLEGLSRALTSYAHTLRELPLAQANRVAITRLLSPLISLDDHESSNIIRACEEDWRTVLSSAAGADVELINELLEGQMTSEQPEETRARAKMIAELLGLDFSNA</sequence>
<dbReference type="Proteomes" id="UP001460888">
    <property type="component" value="Unassembled WGS sequence"/>
</dbReference>
<name>A0ABV2B3L0_9GAMM</name>
<feature type="transmembrane region" description="Helical" evidence="1">
    <location>
        <begin position="39"/>
        <end position="59"/>
    </location>
</feature>